<name>A0A1M6DAL6_9FLAO</name>
<feature type="domain" description="Glycosyl transferase family 1" evidence="2">
    <location>
        <begin position="174"/>
        <end position="321"/>
    </location>
</feature>
<dbReference type="PANTHER" id="PTHR46401">
    <property type="entry name" value="GLYCOSYLTRANSFERASE WBBK-RELATED"/>
    <property type="match status" value="1"/>
</dbReference>
<dbReference type="Gene3D" id="3.40.50.2000">
    <property type="entry name" value="Glycogen Phosphorylase B"/>
    <property type="match status" value="2"/>
</dbReference>
<keyword evidence="4" id="KW-1185">Reference proteome</keyword>
<evidence type="ECO:0000313" key="4">
    <source>
        <dbReference type="Proteomes" id="UP000184396"/>
    </source>
</evidence>
<dbReference type="AlphaFoldDB" id="A0A1M6DAL6"/>
<dbReference type="GO" id="GO:0016757">
    <property type="term" value="F:glycosyltransferase activity"/>
    <property type="evidence" value="ECO:0007669"/>
    <property type="project" value="InterPro"/>
</dbReference>
<evidence type="ECO:0000259" key="2">
    <source>
        <dbReference type="Pfam" id="PF00534"/>
    </source>
</evidence>
<dbReference type="STRING" id="1178825.SAMN05216261_1440"/>
<evidence type="ECO:0000313" key="3">
    <source>
        <dbReference type="EMBL" id="SHI70088.1"/>
    </source>
</evidence>
<gene>
    <name evidence="3" type="ORF">SAMN05216261_1440</name>
</gene>
<dbReference type="RefSeq" id="WP_019388014.1">
    <property type="nucleotide sequence ID" value="NZ_ALIH01000009.1"/>
</dbReference>
<dbReference type="CDD" id="cd03809">
    <property type="entry name" value="GT4_MtfB-like"/>
    <property type="match status" value="1"/>
</dbReference>
<accession>A0A1M6DAL6</accession>
<proteinExistence type="predicted"/>
<evidence type="ECO:0000256" key="1">
    <source>
        <dbReference type="ARBA" id="ARBA00022679"/>
    </source>
</evidence>
<dbReference type="Proteomes" id="UP000184396">
    <property type="component" value="Unassembled WGS sequence"/>
</dbReference>
<dbReference type="OrthoDB" id="9801609at2"/>
<sequence>MIVINARFLTQRLTGVQRVAFEICNRIQNQIGNKKVIFVAPNDEILNHLDGDFNIVFTGKRKGQLWEQIDLPLYLKKNGNPLLINFVGIGPVFYKNKLIFLYDLAFKHHPEWFSFAFQKSYNLLIPKSIKNSRRIVTDSNYVKSDIIETYKISENKIDVIYPAPSLQFVNKGLKKEKIILTVSSIDPRKNLKRIIEAFNGIDSDYKLKIVGAKNKTFSNIGIDDKQLNENIIFTGYLTDEELIDAYNTAEIFIYASVFEGFGIPPLEAQACGSACIVSNATSLPEVYEESVEYFDPHSVESMRNKIEEVINNKDKIEQLKKLGLENSKRFSWDTATTELESIIKELI</sequence>
<dbReference type="InterPro" id="IPR001296">
    <property type="entry name" value="Glyco_trans_1"/>
</dbReference>
<dbReference type="Pfam" id="PF00534">
    <property type="entry name" value="Glycos_transf_1"/>
    <property type="match status" value="1"/>
</dbReference>
<reference evidence="3 4" key="1">
    <citation type="submission" date="2016-11" db="EMBL/GenBank/DDBJ databases">
        <authorList>
            <person name="Jaros S."/>
            <person name="Januszkiewicz K."/>
            <person name="Wedrychowicz H."/>
        </authorList>
    </citation>
    <scope>NUCLEOTIDE SEQUENCE [LARGE SCALE GENOMIC DNA]</scope>
    <source>
        <strain evidence="3 4">CGMCC 1.12213</strain>
    </source>
</reference>
<dbReference type="EMBL" id="FQYK01000003">
    <property type="protein sequence ID" value="SHI70088.1"/>
    <property type="molecule type" value="Genomic_DNA"/>
</dbReference>
<protein>
    <submittedName>
        <fullName evidence="3">Glycosyltransferase involved in cell wall bisynthesis</fullName>
    </submittedName>
</protein>
<dbReference type="eggNOG" id="COG0438">
    <property type="taxonomic scope" value="Bacteria"/>
</dbReference>
<dbReference type="PANTHER" id="PTHR46401:SF2">
    <property type="entry name" value="GLYCOSYLTRANSFERASE WBBK-RELATED"/>
    <property type="match status" value="1"/>
</dbReference>
<dbReference type="SUPFAM" id="SSF53756">
    <property type="entry name" value="UDP-Glycosyltransferase/glycogen phosphorylase"/>
    <property type="match status" value="1"/>
</dbReference>
<organism evidence="3 4">
    <name type="scientific">Algibacter luteus</name>
    <dbReference type="NCBI Taxonomy" id="1178825"/>
    <lineage>
        <taxon>Bacteria</taxon>
        <taxon>Pseudomonadati</taxon>
        <taxon>Bacteroidota</taxon>
        <taxon>Flavobacteriia</taxon>
        <taxon>Flavobacteriales</taxon>
        <taxon>Flavobacteriaceae</taxon>
        <taxon>Algibacter</taxon>
    </lineage>
</organism>
<keyword evidence="1 3" id="KW-0808">Transferase</keyword>